<protein>
    <recommendedName>
        <fullName evidence="1">Prolyl 4-hydroxylase alpha subunit Fe(2+) 2OG dioxygenase domain-containing protein</fullName>
    </recommendedName>
</protein>
<dbReference type="PANTHER" id="PTHR33099">
    <property type="entry name" value="FE2OG DIOXYGENASE DOMAIN-CONTAINING PROTEIN"/>
    <property type="match status" value="1"/>
</dbReference>
<dbReference type="PANTHER" id="PTHR33099:SF7">
    <property type="entry name" value="MYND-TYPE DOMAIN-CONTAINING PROTEIN"/>
    <property type="match status" value="1"/>
</dbReference>
<comment type="caution">
    <text evidence="2">The sequence shown here is derived from an EMBL/GenBank/DDBJ whole genome shotgun (WGS) entry which is preliminary data.</text>
</comment>
<evidence type="ECO:0000313" key="2">
    <source>
        <dbReference type="EMBL" id="KAK4242781.1"/>
    </source>
</evidence>
<dbReference type="InterPro" id="IPR044862">
    <property type="entry name" value="Pro_4_hyd_alph_FE2OG_OXY"/>
</dbReference>
<dbReference type="Proteomes" id="UP001303760">
    <property type="component" value="Unassembled WGS sequence"/>
</dbReference>
<dbReference type="Pfam" id="PF13640">
    <property type="entry name" value="2OG-FeII_Oxy_3"/>
    <property type="match status" value="1"/>
</dbReference>
<dbReference type="EMBL" id="MU860004">
    <property type="protein sequence ID" value="KAK4242781.1"/>
    <property type="molecule type" value="Genomic_DNA"/>
</dbReference>
<sequence length="1007" mass="112207">MDQLAGPGPVAGSNGHLNDFSDAGKAASRANVLNAVADALDNIEVEGSFAGLAKAENFEDIGLSSRQAPYGKGSDTIVDTAVRNTWELDASQLEFHGGSYERTLSGAISFVHFALGITTPIRAELYKMLIYEKGAMFKAHTDTEKIPGMFGTLVICLPCPHEGGDVVVKHGGQTKTFSTSEIQSSFLCWYSDVHHEVLPVTSGYRCVLTFNLAIFPDFDFPNRLERPSAALLQDDIQKLRHALQRWLACGQQQDDGAQSSDNHVYYLLDHEYTEASISLNALKLQDLARVQCLKQLANELEFDILLAVLEKRQDGGVEMDWSRHGRRKKWYEDEDDYDYVVGNRGWHELDDVYETEFSIKKLVDLDGSYLRSGIKLDDAEVANNVIPACDDPFEDVKDRNEEYEGYMGNSGPTAIHWYRTSVAVLVPRDSMDGFLTRKVGKTEAQSMLRLYATKCKDAKSRTSALHTLQQLAKTAWGPNTTTPGVYHAPIAVDASVVYEVLKTAIELREYPLFRNVLNWVDAKDVDPLILSLVRMDTMSGTLELGEIKESLLQHFSKRPLRRYLVCLSSLWPVKEASHPEIEALGAEIIEQSLAKLDNSRPVDLREDDGAEIVNIVRSYKDYDCFKTRLVPVITKFISSTPFTLAAVLEFADWASEGVLPQQEALELTKILIKDLISAMDVATLRSKAACLEEHRAQAARYTYAYSRPAFSLPVSRIVSPGQLSELFKECIAHSWDDLLMTLSMKIAAQSSSIPPSEFQHLWLPFLHSFVERLNEASIPLTTPRYRQLILAILESYIDRFVGPEPPTEINWTVPGVNCDSYNCASSDCRSLDAFLRSPTRSTARFQIGKKRRQHLHQLLDRARSPCTHTTDRSTYPETLVVTKVIDKGIARNAWETRRKKAREALEGFRSDFDALLMEDYARIMRMVAPPDQRAAVGAGGAVSGSDASNAGTLPPLIGLLGQTQPVQGQSEPRLPGFPGVPDLSAEMRERVALGSLAGVKRKAEDWQ</sequence>
<name>A0AAN7CIM9_9PEZI</name>
<evidence type="ECO:0000259" key="1">
    <source>
        <dbReference type="Pfam" id="PF13640"/>
    </source>
</evidence>
<dbReference type="AlphaFoldDB" id="A0AAN7CIM9"/>
<gene>
    <name evidence="2" type="ORF">C8A03DRAFT_29011</name>
</gene>
<accession>A0AAN7CIM9</accession>
<keyword evidence="3" id="KW-1185">Reference proteome</keyword>
<evidence type="ECO:0000313" key="3">
    <source>
        <dbReference type="Proteomes" id="UP001303760"/>
    </source>
</evidence>
<reference evidence="2" key="1">
    <citation type="journal article" date="2023" name="Mol. Phylogenet. Evol.">
        <title>Genome-scale phylogeny and comparative genomics of the fungal order Sordariales.</title>
        <authorList>
            <person name="Hensen N."/>
            <person name="Bonometti L."/>
            <person name="Westerberg I."/>
            <person name="Brannstrom I.O."/>
            <person name="Guillou S."/>
            <person name="Cros-Aarteil S."/>
            <person name="Calhoun S."/>
            <person name="Haridas S."/>
            <person name="Kuo A."/>
            <person name="Mondo S."/>
            <person name="Pangilinan J."/>
            <person name="Riley R."/>
            <person name="LaButti K."/>
            <person name="Andreopoulos B."/>
            <person name="Lipzen A."/>
            <person name="Chen C."/>
            <person name="Yan M."/>
            <person name="Daum C."/>
            <person name="Ng V."/>
            <person name="Clum A."/>
            <person name="Steindorff A."/>
            <person name="Ohm R.A."/>
            <person name="Martin F."/>
            <person name="Silar P."/>
            <person name="Natvig D.O."/>
            <person name="Lalanne C."/>
            <person name="Gautier V."/>
            <person name="Ament-Velasquez S.L."/>
            <person name="Kruys A."/>
            <person name="Hutchinson M.I."/>
            <person name="Powell A.J."/>
            <person name="Barry K."/>
            <person name="Miller A.N."/>
            <person name="Grigoriev I.V."/>
            <person name="Debuchy R."/>
            <person name="Gladieux P."/>
            <person name="Hiltunen Thoren M."/>
            <person name="Johannesson H."/>
        </authorList>
    </citation>
    <scope>NUCLEOTIDE SEQUENCE</scope>
    <source>
        <strain evidence="2">CBS 532.94</strain>
    </source>
</reference>
<organism evidence="2 3">
    <name type="scientific">Achaetomium macrosporum</name>
    <dbReference type="NCBI Taxonomy" id="79813"/>
    <lineage>
        <taxon>Eukaryota</taxon>
        <taxon>Fungi</taxon>
        <taxon>Dikarya</taxon>
        <taxon>Ascomycota</taxon>
        <taxon>Pezizomycotina</taxon>
        <taxon>Sordariomycetes</taxon>
        <taxon>Sordariomycetidae</taxon>
        <taxon>Sordariales</taxon>
        <taxon>Chaetomiaceae</taxon>
        <taxon>Achaetomium</taxon>
    </lineage>
</organism>
<reference evidence="2" key="2">
    <citation type="submission" date="2023-05" db="EMBL/GenBank/DDBJ databases">
        <authorList>
            <consortium name="Lawrence Berkeley National Laboratory"/>
            <person name="Steindorff A."/>
            <person name="Hensen N."/>
            <person name="Bonometti L."/>
            <person name="Westerberg I."/>
            <person name="Brannstrom I.O."/>
            <person name="Guillou S."/>
            <person name="Cros-Aarteil S."/>
            <person name="Calhoun S."/>
            <person name="Haridas S."/>
            <person name="Kuo A."/>
            <person name="Mondo S."/>
            <person name="Pangilinan J."/>
            <person name="Riley R."/>
            <person name="Labutti K."/>
            <person name="Andreopoulos B."/>
            <person name="Lipzen A."/>
            <person name="Chen C."/>
            <person name="Yanf M."/>
            <person name="Daum C."/>
            <person name="Ng V."/>
            <person name="Clum A."/>
            <person name="Ohm R."/>
            <person name="Martin F."/>
            <person name="Silar P."/>
            <person name="Natvig D."/>
            <person name="Lalanne C."/>
            <person name="Gautier V."/>
            <person name="Ament-Velasquez S.L."/>
            <person name="Kruys A."/>
            <person name="Hutchinson M.I."/>
            <person name="Powell A.J."/>
            <person name="Barry K."/>
            <person name="Miller A.N."/>
            <person name="Grigoriev I.V."/>
            <person name="Debuchy R."/>
            <person name="Gladieux P."/>
            <person name="Thoren M.H."/>
            <person name="Johannesson H."/>
        </authorList>
    </citation>
    <scope>NUCLEOTIDE SEQUENCE</scope>
    <source>
        <strain evidence="2">CBS 532.94</strain>
    </source>
</reference>
<proteinExistence type="predicted"/>
<feature type="domain" description="Prolyl 4-hydroxylase alpha subunit Fe(2+) 2OG dioxygenase" evidence="1">
    <location>
        <begin position="128"/>
        <end position="211"/>
    </location>
</feature>
<dbReference type="Gene3D" id="2.60.120.620">
    <property type="entry name" value="q2cbj1_9rhob like domain"/>
    <property type="match status" value="1"/>
</dbReference>